<feature type="chain" id="PRO_5046375618" evidence="2">
    <location>
        <begin position="27"/>
        <end position="325"/>
    </location>
</feature>
<evidence type="ECO:0000313" key="4">
    <source>
        <dbReference type="Proteomes" id="UP001501671"/>
    </source>
</evidence>
<comment type="caution">
    <text evidence="3">The sequence shown here is derived from an EMBL/GenBank/DDBJ whole genome shotgun (WGS) entry which is preliminary data.</text>
</comment>
<reference evidence="4" key="1">
    <citation type="journal article" date="2019" name="Int. J. Syst. Evol. Microbiol.">
        <title>The Global Catalogue of Microorganisms (GCM) 10K type strain sequencing project: providing services to taxonomists for standard genome sequencing and annotation.</title>
        <authorList>
            <consortium name="The Broad Institute Genomics Platform"/>
            <consortium name="The Broad Institute Genome Sequencing Center for Infectious Disease"/>
            <person name="Wu L."/>
            <person name="Ma J."/>
        </authorList>
    </citation>
    <scope>NUCLEOTIDE SEQUENCE [LARGE SCALE GENOMIC DNA]</scope>
    <source>
        <strain evidence="4">JCM 17666</strain>
    </source>
</reference>
<comment type="similarity">
    <text evidence="1">Belongs to the UPF0065 (bug) family.</text>
</comment>
<keyword evidence="4" id="KW-1185">Reference proteome</keyword>
<dbReference type="Gene3D" id="3.40.190.10">
    <property type="entry name" value="Periplasmic binding protein-like II"/>
    <property type="match status" value="1"/>
</dbReference>
<dbReference type="PANTHER" id="PTHR42928">
    <property type="entry name" value="TRICARBOXYLATE-BINDING PROTEIN"/>
    <property type="match status" value="1"/>
</dbReference>
<dbReference type="PANTHER" id="PTHR42928:SF5">
    <property type="entry name" value="BLR1237 PROTEIN"/>
    <property type="match status" value="1"/>
</dbReference>
<dbReference type="Pfam" id="PF03401">
    <property type="entry name" value="TctC"/>
    <property type="match status" value="1"/>
</dbReference>
<evidence type="ECO:0000256" key="2">
    <source>
        <dbReference type="SAM" id="SignalP"/>
    </source>
</evidence>
<gene>
    <name evidence="3" type="ORF">GCM10023144_45140</name>
</gene>
<keyword evidence="2" id="KW-0732">Signal</keyword>
<evidence type="ECO:0000256" key="1">
    <source>
        <dbReference type="ARBA" id="ARBA00006987"/>
    </source>
</evidence>
<feature type="signal peptide" evidence="2">
    <location>
        <begin position="1"/>
        <end position="26"/>
    </location>
</feature>
<dbReference type="PIRSF" id="PIRSF017082">
    <property type="entry name" value="YflP"/>
    <property type="match status" value="1"/>
</dbReference>
<dbReference type="Proteomes" id="UP001501671">
    <property type="component" value="Unassembled WGS sequence"/>
</dbReference>
<protein>
    <submittedName>
        <fullName evidence="3">Tripartite tricarboxylate transporter substrate binding protein</fullName>
    </submittedName>
</protein>
<proteinExistence type="inferred from homology"/>
<name>A0ABP8HQJ9_9BURK</name>
<dbReference type="EMBL" id="BAABFO010000035">
    <property type="protein sequence ID" value="GAA4342792.1"/>
    <property type="molecule type" value="Genomic_DNA"/>
</dbReference>
<dbReference type="InterPro" id="IPR005064">
    <property type="entry name" value="BUG"/>
</dbReference>
<organism evidence="3 4">
    <name type="scientific">Pigmentiphaga soli</name>
    <dbReference type="NCBI Taxonomy" id="1007095"/>
    <lineage>
        <taxon>Bacteria</taxon>
        <taxon>Pseudomonadati</taxon>
        <taxon>Pseudomonadota</taxon>
        <taxon>Betaproteobacteria</taxon>
        <taxon>Burkholderiales</taxon>
        <taxon>Alcaligenaceae</taxon>
        <taxon>Pigmentiphaga</taxon>
    </lineage>
</organism>
<dbReference type="SUPFAM" id="SSF53850">
    <property type="entry name" value="Periplasmic binding protein-like II"/>
    <property type="match status" value="1"/>
</dbReference>
<accession>A0ABP8HQJ9</accession>
<dbReference type="RefSeq" id="WP_345252200.1">
    <property type="nucleotide sequence ID" value="NZ_BAABFO010000035.1"/>
</dbReference>
<evidence type="ECO:0000313" key="3">
    <source>
        <dbReference type="EMBL" id="GAA4342792.1"/>
    </source>
</evidence>
<sequence>MKNFRNAVRSAAAAGALALAAGAAGAASDFPQQPIRIIVPYSAGGSTDVAARVLADGMSRQLKHTVIVENRPGAGGTIGTMAAVNAPADGYTLLITSSSHLVNKILQPDLKYDIRKDFVPLSQITRLPTALVVRSDYPAQSVAALIERGHKSSVPLTYGTAGVGTIQHVSASLFATEAKIDATHVPYKGGAEVVTDIIGGRIDFTFTPLVEVIGHIKSGRVKSLAVSTKERAAAIPDVPSVSETLKDYESFHWNGLVVKAGTPPERVALLADAIVKATKDPAVIDKLRGQGTEARGEGSQALAALMNSEQARLEPLLAADAVRKD</sequence>
<dbReference type="InterPro" id="IPR042100">
    <property type="entry name" value="Bug_dom1"/>
</dbReference>
<dbReference type="CDD" id="cd13578">
    <property type="entry name" value="PBP2_Bug27"/>
    <property type="match status" value="1"/>
</dbReference>
<dbReference type="Gene3D" id="3.40.190.150">
    <property type="entry name" value="Bordetella uptake gene, domain 1"/>
    <property type="match status" value="1"/>
</dbReference>